<evidence type="ECO:0000313" key="2">
    <source>
        <dbReference type="Proteomes" id="UP000183567"/>
    </source>
</evidence>
<proteinExistence type="predicted"/>
<dbReference type="EMBL" id="LVVM01004896">
    <property type="protein sequence ID" value="OJA11854.1"/>
    <property type="molecule type" value="Genomic_DNA"/>
</dbReference>
<accession>A0A1J8PRN3</accession>
<reference evidence="1 2" key="1">
    <citation type="submission" date="2016-03" db="EMBL/GenBank/DDBJ databases">
        <title>Comparative genomics of the ectomycorrhizal sister species Rhizopogon vinicolor and Rhizopogon vesiculosus (Basidiomycota: Boletales) reveals a divergence of the mating type B locus.</title>
        <authorList>
            <person name="Mujic A.B."/>
            <person name="Kuo A."/>
            <person name="Tritt A."/>
            <person name="Lipzen A."/>
            <person name="Chen C."/>
            <person name="Johnson J."/>
            <person name="Sharma A."/>
            <person name="Barry K."/>
            <person name="Grigoriev I.V."/>
            <person name="Spatafora J.W."/>
        </authorList>
    </citation>
    <scope>NUCLEOTIDE SEQUENCE [LARGE SCALE GENOMIC DNA]</scope>
    <source>
        <strain evidence="1 2">AM-OR11-056</strain>
    </source>
</reference>
<comment type="caution">
    <text evidence="1">The sequence shown here is derived from an EMBL/GenBank/DDBJ whole genome shotgun (WGS) entry which is preliminary data.</text>
</comment>
<dbReference type="Proteomes" id="UP000183567">
    <property type="component" value="Unassembled WGS sequence"/>
</dbReference>
<sequence>MISSDKFVGSDFRVTFCLSNHIMTTSYKIYVFLESRDQGSLPVDHSFYQLVHNALKDVIQYPLVISYMAKTTLANELCHDKVAEKQRADDIIRYLQDNCPIVSGSDSPAMDSSLVETRTYFGCGKDSQSRKTGRQHIYIQKCLVDAWLNTHSKATDATEGRHLLITIFMKLCLLRGFVTAVKLAFASDNMKDQAQGPPPGLAHGPPCSFERFLYDWDCCVSFLGPLHDKKPRYDQSLCTIALCNRHALCHTRITDDMKSLDNKAALIGLATGHFTKFPPVEQIVFPVIHPACMQVWDSLPTEGQDHKPGRIELTAWSNRKEEGTVDMSIFCPRRWITVCR</sequence>
<protein>
    <submittedName>
        <fullName evidence="1">Uncharacterized protein</fullName>
    </submittedName>
</protein>
<keyword evidence="2" id="KW-1185">Reference proteome</keyword>
<organism evidence="1 2">
    <name type="scientific">Rhizopogon vesiculosus</name>
    <dbReference type="NCBI Taxonomy" id="180088"/>
    <lineage>
        <taxon>Eukaryota</taxon>
        <taxon>Fungi</taxon>
        <taxon>Dikarya</taxon>
        <taxon>Basidiomycota</taxon>
        <taxon>Agaricomycotina</taxon>
        <taxon>Agaricomycetes</taxon>
        <taxon>Agaricomycetidae</taxon>
        <taxon>Boletales</taxon>
        <taxon>Suillineae</taxon>
        <taxon>Rhizopogonaceae</taxon>
        <taxon>Rhizopogon</taxon>
    </lineage>
</organism>
<gene>
    <name evidence="1" type="ORF">AZE42_08031</name>
</gene>
<evidence type="ECO:0000313" key="1">
    <source>
        <dbReference type="EMBL" id="OJA11854.1"/>
    </source>
</evidence>
<name>A0A1J8PRN3_9AGAM</name>
<dbReference type="AlphaFoldDB" id="A0A1J8PRN3"/>